<dbReference type="PANTHER" id="PTHR47737:SF1">
    <property type="entry name" value="GLYCINE BETAINE_PROLINE BETAINE TRANSPORT SYSTEM PERMEASE PROTEIN PROW"/>
    <property type="match status" value="1"/>
</dbReference>
<dbReference type="SUPFAM" id="SSF53850">
    <property type="entry name" value="Periplasmic binding protein-like II"/>
    <property type="match status" value="1"/>
</dbReference>
<evidence type="ECO:0000259" key="6">
    <source>
        <dbReference type="Pfam" id="PF04069"/>
    </source>
</evidence>
<keyword evidence="2" id="KW-0813">Transport</keyword>
<evidence type="ECO:0000256" key="3">
    <source>
        <dbReference type="ARBA" id="ARBA00022475"/>
    </source>
</evidence>
<organism evidence="7 8">
    <name type="scientific">Metabacillus idriensis</name>
    <dbReference type="NCBI Taxonomy" id="324768"/>
    <lineage>
        <taxon>Bacteria</taxon>
        <taxon>Bacillati</taxon>
        <taxon>Bacillota</taxon>
        <taxon>Bacilli</taxon>
        <taxon>Bacillales</taxon>
        <taxon>Bacillaceae</taxon>
        <taxon>Metabacillus</taxon>
    </lineage>
</organism>
<evidence type="ECO:0000313" key="7">
    <source>
        <dbReference type="EMBL" id="MRX53435.1"/>
    </source>
</evidence>
<protein>
    <submittedName>
        <fullName evidence="7">Glycine/betaine ABC transporter</fullName>
    </submittedName>
</protein>
<evidence type="ECO:0000313" key="8">
    <source>
        <dbReference type="Proteomes" id="UP000441585"/>
    </source>
</evidence>
<dbReference type="Gene3D" id="3.40.190.100">
    <property type="entry name" value="Glycine betaine-binding periplasmic protein, domain 2"/>
    <property type="match status" value="1"/>
</dbReference>
<comment type="subcellular location">
    <subcellularLocation>
        <location evidence="1">Cell membrane</location>
    </subcellularLocation>
</comment>
<dbReference type="GO" id="GO:0015871">
    <property type="term" value="P:choline transport"/>
    <property type="evidence" value="ECO:0007669"/>
    <property type="project" value="TreeGrafter"/>
</dbReference>
<dbReference type="Proteomes" id="UP000441585">
    <property type="component" value="Unassembled WGS sequence"/>
</dbReference>
<dbReference type="CDD" id="cd13639">
    <property type="entry name" value="PBP2_OpuAC_like"/>
    <property type="match status" value="1"/>
</dbReference>
<proteinExistence type="predicted"/>
<evidence type="ECO:0000256" key="2">
    <source>
        <dbReference type="ARBA" id="ARBA00022448"/>
    </source>
</evidence>
<dbReference type="RefSeq" id="WP_070878966.1">
    <property type="nucleotide sequence ID" value="NZ_CAJFZX010000003.1"/>
</dbReference>
<dbReference type="GO" id="GO:0031460">
    <property type="term" value="P:glycine betaine transport"/>
    <property type="evidence" value="ECO:0007669"/>
    <property type="project" value="TreeGrafter"/>
</dbReference>
<dbReference type="PROSITE" id="PS51257">
    <property type="entry name" value="PROKAR_LIPOPROTEIN"/>
    <property type="match status" value="1"/>
</dbReference>
<dbReference type="GO" id="GO:0043190">
    <property type="term" value="C:ATP-binding cassette (ABC) transporter complex"/>
    <property type="evidence" value="ECO:0007669"/>
    <property type="project" value="InterPro"/>
</dbReference>
<dbReference type="GO" id="GO:0015226">
    <property type="term" value="F:carnitine transmembrane transporter activity"/>
    <property type="evidence" value="ECO:0007669"/>
    <property type="project" value="TreeGrafter"/>
</dbReference>
<evidence type="ECO:0000256" key="5">
    <source>
        <dbReference type="SAM" id="SignalP"/>
    </source>
</evidence>
<keyword evidence="8" id="KW-1185">Reference proteome</keyword>
<dbReference type="PANTHER" id="PTHR47737">
    <property type="entry name" value="GLYCINE BETAINE/PROLINE BETAINE TRANSPORT SYSTEM PERMEASE PROTEIN PROW"/>
    <property type="match status" value="1"/>
</dbReference>
<feature type="chain" id="PRO_5039224575" evidence="5">
    <location>
        <begin position="22"/>
        <end position="290"/>
    </location>
</feature>
<evidence type="ECO:0000256" key="4">
    <source>
        <dbReference type="ARBA" id="ARBA00023136"/>
    </source>
</evidence>
<dbReference type="InterPro" id="IPR007210">
    <property type="entry name" value="ABC_Gly_betaine_transp_sub-bd"/>
</dbReference>
<feature type="signal peptide" evidence="5">
    <location>
        <begin position="1"/>
        <end position="21"/>
    </location>
</feature>
<sequence length="290" mass="33566">MKKSFYAITMAILFCFVLSSCTPGNTDKKIKIGMVNWIDNISTAYLWKLILEEKGYDVEIIELEKIALWTGLSRGDIDVTGQVWLPLTDKPLYDKFKKDVEIGEPWFEGTRLGLAVPQYMKDVNSIEDLNSKKAEYNGEIIGIDPGSSLMQLTTKAKQKYGLDYELVESSEAAMLTEFKKAYKKKEPIVVTLWSPHWVFADYDIKYLDDPKNVYGAPDKIHSMSRIGFTEEHPEIVKWMSEWKMNDKQLNSLIKYVQEESLTQEPDAYEKGAEKWIKKNRDLVDSWIEEK</sequence>
<keyword evidence="3" id="KW-1003">Cell membrane</keyword>
<keyword evidence="4" id="KW-0472">Membrane</keyword>
<comment type="caution">
    <text evidence="7">The sequence shown here is derived from an EMBL/GenBank/DDBJ whole genome shotgun (WGS) entry which is preliminary data.</text>
</comment>
<dbReference type="GO" id="GO:0005275">
    <property type="term" value="F:amine transmembrane transporter activity"/>
    <property type="evidence" value="ECO:0007669"/>
    <property type="project" value="TreeGrafter"/>
</dbReference>
<reference evidence="7 8" key="1">
    <citation type="submission" date="2019-11" db="EMBL/GenBank/DDBJ databases">
        <title>Bacillus idriensis genome.</title>
        <authorList>
            <person name="Konopka E.N."/>
            <person name="Newman J.D."/>
        </authorList>
    </citation>
    <scope>NUCLEOTIDE SEQUENCE [LARGE SCALE GENOMIC DNA]</scope>
    <source>
        <strain evidence="7 8">DSM 19097</strain>
    </source>
</reference>
<dbReference type="AlphaFoldDB" id="A0A6I2M5H4"/>
<dbReference type="Pfam" id="PF04069">
    <property type="entry name" value="OpuAC"/>
    <property type="match status" value="1"/>
</dbReference>
<feature type="domain" description="ABC-type glycine betaine transport system substrate-binding" evidence="6">
    <location>
        <begin position="28"/>
        <end position="278"/>
    </location>
</feature>
<dbReference type="EMBL" id="WKKF01000001">
    <property type="protein sequence ID" value="MRX53435.1"/>
    <property type="molecule type" value="Genomic_DNA"/>
</dbReference>
<gene>
    <name evidence="7" type="ORF">GJU41_05590</name>
</gene>
<dbReference type="Gene3D" id="3.40.190.10">
    <property type="entry name" value="Periplasmic binding protein-like II"/>
    <property type="match status" value="1"/>
</dbReference>
<name>A0A6I2M5H4_9BACI</name>
<keyword evidence="5" id="KW-0732">Signal</keyword>
<evidence type="ECO:0000256" key="1">
    <source>
        <dbReference type="ARBA" id="ARBA00004236"/>
    </source>
</evidence>
<accession>A0A6I2M5H4</accession>